<gene>
    <name evidence="1" type="ORF">HSR122_0066</name>
</gene>
<dbReference type="KEGG" id="hds:HSR122_0066"/>
<protein>
    <submittedName>
        <fullName evidence="1">PemK/MazF family toxin</fullName>
    </submittedName>
</protein>
<dbReference type="EMBL" id="CP064788">
    <property type="protein sequence ID" value="QSG07488.1"/>
    <property type="molecule type" value="Genomic_DNA"/>
</dbReference>
<evidence type="ECO:0000313" key="1">
    <source>
        <dbReference type="EMBL" id="QSG07488.1"/>
    </source>
</evidence>
<keyword evidence="2" id="KW-1185">Reference proteome</keyword>
<name>A0A897N5F0_9EURY</name>
<dbReference type="Proteomes" id="UP000662973">
    <property type="component" value="Chromosome"/>
</dbReference>
<evidence type="ECO:0000313" key="2">
    <source>
        <dbReference type="Proteomes" id="UP000662973"/>
    </source>
</evidence>
<dbReference type="AlphaFoldDB" id="A0A897N5F0"/>
<proteinExistence type="predicted"/>
<sequence length="49" mass="5662">MTSGLTTRRIWERTRRMAYAQGSLILAPATFKSGVRPYLVVSNRTRPFF</sequence>
<accession>A0A897N5F0</accession>
<reference evidence="1 2" key="1">
    <citation type="submission" date="2020-11" db="EMBL/GenBank/DDBJ databases">
        <title>Carbohydrate-dependent, anaerobic sulfur respiration: A novel catabolism in halophilic archaea.</title>
        <authorList>
            <person name="Sorokin D.Y."/>
            <person name="Messina E."/>
            <person name="Smedile F."/>
            <person name="La Cono V."/>
            <person name="Hallsworth J.E."/>
            <person name="Yakimov M.M."/>
        </authorList>
    </citation>
    <scope>NUCLEOTIDE SEQUENCE [LARGE SCALE GENOMIC DNA]</scope>
    <source>
        <strain evidence="1 2">HSR12-2</strain>
    </source>
</reference>
<organism evidence="1 2">
    <name type="scientific">Halapricum desulfuricans</name>
    <dbReference type="NCBI Taxonomy" id="2841257"/>
    <lineage>
        <taxon>Archaea</taxon>
        <taxon>Methanobacteriati</taxon>
        <taxon>Methanobacteriota</taxon>
        <taxon>Stenosarchaea group</taxon>
        <taxon>Halobacteria</taxon>
        <taxon>Halobacteriales</taxon>
        <taxon>Haloarculaceae</taxon>
        <taxon>Halapricum</taxon>
    </lineage>
</organism>